<evidence type="ECO:0000313" key="1">
    <source>
        <dbReference type="EMBL" id="GMF53672.1"/>
    </source>
</evidence>
<sequence length="415" mass="45902">MPGFAVDSDGDVEMTVPQPIFELIRAPELRSWEHAALIEWHREWERYVEKIRHRCGVTNETFESVVATVKSSVRPKTLRNMATYVLKKPLSAVTDADIMEAMQARCRTLKNEFVPDVTSLFRQQLKMDLSIDDCDARIFRYCEDFNGIVEDNGLQGLIGTGNESDAGYKSRSKARCRLLVDGLQPPVLKDQITRLIDLEKRDCKSDDVDLFDLILEHAKSPAGSVRINGLVVVPYIPDTGADKSIIPQGIVDSLLAVLPTLTPTPLSTRVNVEMADGRRMLCEHEVLLNIELVTIAGPVSIRSVPCLILAGEGEEFLLGRDALKELGIDIDHQLAQLAGQPLLGAEEDEFPVGDGLLNEQDVHDPKEVIDRLVAQAVSEGLPANHVEAVRSVLTKYPDIWSEAIGPDPPAHVEPL</sequence>
<dbReference type="Gene3D" id="2.40.70.10">
    <property type="entry name" value="Acid Proteases"/>
    <property type="match status" value="1"/>
</dbReference>
<dbReference type="EMBL" id="BSXT01003323">
    <property type="protein sequence ID" value="GMF53672.1"/>
    <property type="molecule type" value="Genomic_DNA"/>
</dbReference>
<organism evidence="1 2">
    <name type="scientific">Phytophthora fragariaefolia</name>
    <dbReference type="NCBI Taxonomy" id="1490495"/>
    <lineage>
        <taxon>Eukaryota</taxon>
        <taxon>Sar</taxon>
        <taxon>Stramenopiles</taxon>
        <taxon>Oomycota</taxon>
        <taxon>Peronosporomycetes</taxon>
        <taxon>Peronosporales</taxon>
        <taxon>Peronosporaceae</taxon>
        <taxon>Phytophthora</taxon>
    </lineage>
</organism>
<dbReference type="AlphaFoldDB" id="A0A9W6Y5C0"/>
<dbReference type="InterPro" id="IPR021109">
    <property type="entry name" value="Peptidase_aspartic_dom_sf"/>
</dbReference>
<evidence type="ECO:0000313" key="2">
    <source>
        <dbReference type="Proteomes" id="UP001165121"/>
    </source>
</evidence>
<dbReference type="Pfam" id="PF13975">
    <property type="entry name" value="gag-asp_proteas"/>
    <property type="match status" value="1"/>
</dbReference>
<comment type="caution">
    <text evidence="1">The sequence shown here is derived from an EMBL/GenBank/DDBJ whole genome shotgun (WGS) entry which is preliminary data.</text>
</comment>
<dbReference type="SUPFAM" id="SSF50630">
    <property type="entry name" value="Acid proteases"/>
    <property type="match status" value="1"/>
</dbReference>
<reference evidence="1" key="1">
    <citation type="submission" date="2023-04" db="EMBL/GenBank/DDBJ databases">
        <title>Phytophthora fragariaefolia NBRC 109709.</title>
        <authorList>
            <person name="Ichikawa N."/>
            <person name="Sato H."/>
            <person name="Tonouchi N."/>
        </authorList>
    </citation>
    <scope>NUCLEOTIDE SEQUENCE</scope>
    <source>
        <strain evidence="1">NBRC 109709</strain>
    </source>
</reference>
<dbReference type="OrthoDB" id="117059at2759"/>
<proteinExistence type="predicted"/>
<keyword evidence="2" id="KW-1185">Reference proteome</keyword>
<accession>A0A9W6Y5C0</accession>
<name>A0A9W6Y5C0_9STRA</name>
<gene>
    <name evidence="1" type="ORF">Pfra01_002223800</name>
</gene>
<dbReference type="Proteomes" id="UP001165121">
    <property type="component" value="Unassembled WGS sequence"/>
</dbReference>
<dbReference type="CDD" id="cd00303">
    <property type="entry name" value="retropepsin_like"/>
    <property type="match status" value="1"/>
</dbReference>
<protein>
    <submittedName>
        <fullName evidence="1">Unnamed protein product</fullName>
    </submittedName>
</protein>